<feature type="region of interest" description="Disordered" evidence="1">
    <location>
        <begin position="1"/>
        <end position="50"/>
    </location>
</feature>
<gene>
    <name evidence="2" type="ORF">BTO30_10960</name>
</gene>
<accession>A0A1Q8Q4I1</accession>
<keyword evidence="3" id="KW-1185">Reference proteome</keyword>
<feature type="region of interest" description="Disordered" evidence="1">
    <location>
        <begin position="62"/>
        <end position="85"/>
    </location>
</feature>
<dbReference type="OrthoDB" id="2376226at2"/>
<sequence length="85" mass="10075">MDKKKEYRELSNVEKQRNFLTSEEFPEGPFGSPRGKTKPVENKSTRWEDGQQYTSAFTYEFRNQHENVPRQDPGAHLTHDEDDKE</sequence>
<evidence type="ECO:0008006" key="4">
    <source>
        <dbReference type="Google" id="ProtNLM"/>
    </source>
</evidence>
<dbReference type="RefSeq" id="WP_075398770.1">
    <property type="nucleotide sequence ID" value="NZ_MSDU01000022.1"/>
</dbReference>
<dbReference type="EMBL" id="MSDU01000022">
    <property type="protein sequence ID" value="OLN22260.1"/>
    <property type="molecule type" value="Genomic_DNA"/>
</dbReference>
<evidence type="ECO:0000313" key="3">
    <source>
        <dbReference type="Proteomes" id="UP000185568"/>
    </source>
</evidence>
<dbReference type="Proteomes" id="UP000185568">
    <property type="component" value="Unassembled WGS sequence"/>
</dbReference>
<dbReference type="STRING" id="1714264.BTO30_10960"/>
<organism evidence="2 3">
    <name type="scientific">Domibacillus antri</name>
    <dbReference type="NCBI Taxonomy" id="1714264"/>
    <lineage>
        <taxon>Bacteria</taxon>
        <taxon>Bacillati</taxon>
        <taxon>Bacillota</taxon>
        <taxon>Bacilli</taxon>
        <taxon>Bacillales</taxon>
        <taxon>Bacillaceae</taxon>
        <taxon>Domibacillus</taxon>
    </lineage>
</organism>
<reference evidence="2 3" key="1">
    <citation type="submission" date="2016-12" db="EMBL/GenBank/DDBJ databases">
        <title>Domibacillus antri genome sequencing.</title>
        <authorList>
            <person name="Verma A."/>
            <person name="Krishnamurthi S."/>
        </authorList>
    </citation>
    <scope>NUCLEOTIDE SEQUENCE [LARGE SCALE GENOMIC DNA]</scope>
    <source>
        <strain evidence="2 3">XD80</strain>
    </source>
</reference>
<evidence type="ECO:0000256" key="1">
    <source>
        <dbReference type="SAM" id="MobiDB-lite"/>
    </source>
</evidence>
<name>A0A1Q8Q4I1_9BACI</name>
<protein>
    <recommendedName>
        <fullName evidence="4">Cytosolic protein</fullName>
    </recommendedName>
</protein>
<dbReference type="AlphaFoldDB" id="A0A1Q8Q4I1"/>
<feature type="compositionally biased region" description="Basic and acidic residues" evidence="1">
    <location>
        <begin position="1"/>
        <end position="17"/>
    </location>
</feature>
<comment type="caution">
    <text evidence="2">The sequence shown here is derived from an EMBL/GenBank/DDBJ whole genome shotgun (WGS) entry which is preliminary data.</text>
</comment>
<proteinExistence type="predicted"/>
<evidence type="ECO:0000313" key="2">
    <source>
        <dbReference type="EMBL" id="OLN22260.1"/>
    </source>
</evidence>
<feature type="compositionally biased region" description="Basic and acidic residues" evidence="1">
    <location>
        <begin position="38"/>
        <end position="49"/>
    </location>
</feature>